<dbReference type="GO" id="GO:0005802">
    <property type="term" value="C:trans-Golgi network"/>
    <property type="evidence" value="ECO:0007669"/>
    <property type="project" value="TreeGrafter"/>
</dbReference>
<dbReference type="PANTHER" id="PTHR21512:SF5">
    <property type="entry name" value="TRAFFICKING PROTEIN PARTICLE COMPLEX SUBUNIT 9"/>
    <property type="match status" value="1"/>
</dbReference>
<dbReference type="InterPro" id="IPR058563">
    <property type="entry name" value="Trs120_TRAPPC9_N"/>
</dbReference>
<proteinExistence type="predicted"/>
<dbReference type="Pfam" id="PF08626">
    <property type="entry name" value="TRAPPC9-Trs120"/>
    <property type="match status" value="1"/>
</dbReference>
<feature type="domain" description="Trs120/TRAPPC9 N-terminal" evidence="2">
    <location>
        <begin position="90"/>
        <end position="152"/>
    </location>
</feature>
<dbReference type="AlphaFoldDB" id="A0A8J5LTW4"/>
<feature type="signal peptide" evidence="1">
    <location>
        <begin position="1"/>
        <end position="18"/>
    </location>
</feature>
<evidence type="ECO:0000259" key="2">
    <source>
        <dbReference type="Pfam" id="PF08626"/>
    </source>
</evidence>
<sequence>MLLLLILLVLCTLLVFMGFDNSWRMGITKERTSHCFAPSDQKTQEFHMVTMMQDLAASLLMEFEKWVLRSESSGTILKTPLDSQSSLGAEEFIKAKKRRLARAQKTIGDFCLLAGSPVDANAHYSTSIDLARLTGDVFWHAGALEVTICALLVDRMDYKDPVLEEEVKYCYYTVIQLYRRSYLQDNVQQYTK</sequence>
<feature type="chain" id="PRO_5035275926" description="Trs120/TRAPPC9 N-terminal domain-containing protein" evidence="1">
    <location>
        <begin position="19"/>
        <end position="192"/>
    </location>
</feature>
<reference evidence="3 4" key="1">
    <citation type="submission" date="2020-08" db="EMBL/GenBank/DDBJ databases">
        <title>Plant Genome Project.</title>
        <authorList>
            <person name="Zhang R.-G."/>
        </authorList>
    </citation>
    <scope>NUCLEOTIDE SEQUENCE [LARGE SCALE GENOMIC DNA]</scope>
    <source>
        <tissue evidence="3">Rhizome</tissue>
    </source>
</reference>
<gene>
    <name evidence="3" type="ORF">ZIOFF_008652</name>
</gene>
<evidence type="ECO:0000256" key="1">
    <source>
        <dbReference type="SAM" id="SignalP"/>
    </source>
</evidence>
<accession>A0A8J5LTW4</accession>
<dbReference type="InterPro" id="IPR013935">
    <property type="entry name" value="Trs120_TRAPPC9"/>
</dbReference>
<organism evidence="3 4">
    <name type="scientific">Zingiber officinale</name>
    <name type="common">Ginger</name>
    <name type="synonym">Amomum zingiber</name>
    <dbReference type="NCBI Taxonomy" id="94328"/>
    <lineage>
        <taxon>Eukaryota</taxon>
        <taxon>Viridiplantae</taxon>
        <taxon>Streptophyta</taxon>
        <taxon>Embryophyta</taxon>
        <taxon>Tracheophyta</taxon>
        <taxon>Spermatophyta</taxon>
        <taxon>Magnoliopsida</taxon>
        <taxon>Liliopsida</taxon>
        <taxon>Zingiberales</taxon>
        <taxon>Zingiberaceae</taxon>
        <taxon>Zingiber</taxon>
    </lineage>
</organism>
<dbReference type="Proteomes" id="UP000734854">
    <property type="component" value="Unassembled WGS sequence"/>
</dbReference>
<protein>
    <recommendedName>
        <fullName evidence="2">Trs120/TRAPPC9 N-terminal domain-containing protein</fullName>
    </recommendedName>
</protein>
<evidence type="ECO:0000313" key="4">
    <source>
        <dbReference type="Proteomes" id="UP000734854"/>
    </source>
</evidence>
<name>A0A8J5LTW4_ZINOF</name>
<keyword evidence="4" id="KW-1185">Reference proteome</keyword>
<evidence type="ECO:0000313" key="3">
    <source>
        <dbReference type="EMBL" id="KAG6534749.1"/>
    </source>
</evidence>
<dbReference type="PANTHER" id="PTHR21512">
    <property type="entry name" value="TRAFFICKING PROTEIN PARTICLE COMPLEX SUBUNIT 9"/>
    <property type="match status" value="1"/>
</dbReference>
<keyword evidence="1" id="KW-0732">Signal</keyword>
<dbReference type="EMBL" id="JACMSC010000002">
    <property type="protein sequence ID" value="KAG6534749.1"/>
    <property type="molecule type" value="Genomic_DNA"/>
</dbReference>
<comment type="caution">
    <text evidence="3">The sequence shown here is derived from an EMBL/GenBank/DDBJ whole genome shotgun (WGS) entry which is preliminary data.</text>
</comment>